<dbReference type="OrthoDB" id="833876at2759"/>
<keyword evidence="1" id="KW-0902">Two-component regulatory system</keyword>
<evidence type="ECO:0000313" key="6">
    <source>
        <dbReference type="EMBL" id="GER51731.1"/>
    </source>
</evidence>
<feature type="domain" description="Response regulatory" evidence="5">
    <location>
        <begin position="9"/>
        <end position="124"/>
    </location>
</feature>
<feature type="domain" description="Response regulatory" evidence="5">
    <location>
        <begin position="398"/>
        <end position="483"/>
    </location>
</feature>
<dbReference type="InterPro" id="IPR011006">
    <property type="entry name" value="CheY-like_superfamily"/>
</dbReference>
<dbReference type="Gene3D" id="3.40.50.2300">
    <property type="match status" value="2"/>
</dbReference>
<proteinExistence type="predicted"/>
<accession>A0A5A7R636</accession>
<dbReference type="SUPFAM" id="SSF52172">
    <property type="entry name" value="CheY-like"/>
    <property type="match status" value="2"/>
</dbReference>
<name>A0A5A7R636_STRAF</name>
<evidence type="ECO:0000256" key="3">
    <source>
        <dbReference type="ARBA" id="ARBA00023163"/>
    </source>
</evidence>
<dbReference type="AlphaFoldDB" id="A0A5A7R636"/>
<keyword evidence="3" id="KW-0804">Transcription</keyword>
<reference evidence="7" key="1">
    <citation type="journal article" date="2019" name="Curr. Biol.">
        <title>Genome Sequence of Striga asiatica Provides Insight into the Evolution of Plant Parasitism.</title>
        <authorList>
            <person name="Yoshida S."/>
            <person name="Kim S."/>
            <person name="Wafula E.K."/>
            <person name="Tanskanen J."/>
            <person name="Kim Y.M."/>
            <person name="Honaas L."/>
            <person name="Yang Z."/>
            <person name="Spallek T."/>
            <person name="Conn C.E."/>
            <person name="Ichihashi Y."/>
            <person name="Cheong K."/>
            <person name="Cui S."/>
            <person name="Der J.P."/>
            <person name="Gundlach H."/>
            <person name="Jiao Y."/>
            <person name="Hori C."/>
            <person name="Ishida J.K."/>
            <person name="Kasahara H."/>
            <person name="Kiba T."/>
            <person name="Kim M.S."/>
            <person name="Koo N."/>
            <person name="Laohavisit A."/>
            <person name="Lee Y.H."/>
            <person name="Lumba S."/>
            <person name="McCourt P."/>
            <person name="Mortimer J.C."/>
            <person name="Mutuku J.M."/>
            <person name="Nomura T."/>
            <person name="Sasaki-Sekimoto Y."/>
            <person name="Seto Y."/>
            <person name="Wang Y."/>
            <person name="Wakatake T."/>
            <person name="Sakakibara H."/>
            <person name="Demura T."/>
            <person name="Yamaguchi S."/>
            <person name="Yoneyama K."/>
            <person name="Manabe R.I."/>
            <person name="Nelson D.C."/>
            <person name="Schulman A.H."/>
            <person name="Timko M.P."/>
            <person name="dePamphilis C.W."/>
            <person name="Choi D."/>
            <person name="Shirasu K."/>
        </authorList>
    </citation>
    <scope>NUCLEOTIDE SEQUENCE [LARGE SCALE GENOMIC DNA]</scope>
    <source>
        <strain evidence="7">cv. UVA1</strain>
    </source>
</reference>
<evidence type="ECO:0000256" key="4">
    <source>
        <dbReference type="PROSITE-ProRule" id="PRU00169"/>
    </source>
</evidence>
<dbReference type="Pfam" id="PF00072">
    <property type="entry name" value="Response_reg"/>
    <property type="match status" value="2"/>
</dbReference>
<comment type="caution">
    <text evidence="6">The sequence shown here is derived from an EMBL/GenBank/DDBJ whole genome shotgun (WGS) entry which is preliminary data.</text>
</comment>
<keyword evidence="7" id="KW-1185">Reference proteome</keyword>
<dbReference type="InterPro" id="IPR001789">
    <property type="entry name" value="Sig_transdc_resp-reg_receiver"/>
</dbReference>
<comment type="caution">
    <text evidence="4">Lacks conserved residue(s) required for the propagation of feature annotation.</text>
</comment>
<evidence type="ECO:0000256" key="1">
    <source>
        <dbReference type="ARBA" id="ARBA00023012"/>
    </source>
</evidence>
<dbReference type="InterPro" id="IPR045279">
    <property type="entry name" value="ARR-like"/>
</dbReference>
<evidence type="ECO:0000256" key="2">
    <source>
        <dbReference type="ARBA" id="ARBA00023015"/>
    </source>
</evidence>
<dbReference type="Proteomes" id="UP000325081">
    <property type="component" value="Unassembled WGS sequence"/>
</dbReference>
<dbReference type="SMART" id="SM00448">
    <property type="entry name" value="REC"/>
    <property type="match status" value="1"/>
</dbReference>
<dbReference type="PANTHER" id="PTHR43874">
    <property type="entry name" value="TWO-COMPONENT RESPONSE REGULATOR"/>
    <property type="match status" value="1"/>
</dbReference>
<protein>
    <submittedName>
        <fullName evidence="6">Response regulator 10</fullName>
    </submittedName>
</protein>
<dbReference type="GO" id="GO:0000160">
    <property type="term" value="P:phosphorelay signal transduction system"/>
    <property type="evidence" value="ECO:0007669"/>
    <property type="project" value="UniProtKB-KW"/>
</dbReference>
<dbReference type="CDD" id="cd17584">
    <property type="entry name" value="REC_typeB_ARR-like"/>
    <property type="match status" value="1"/>
</dbReference>
<dbReference type="EMBL" id="BKCP01009848">
    <property type="protein sequence ID" value="GER51731.1"/>
    <property type="molecule type" value="Genomic_DNA"/>
</dbReference>
<dbReference type="PANTHER" id="PTHR43874:SF7">
    <property type="entry name" value="TWO-COMPONENT RESPONSE REGULATOR ARR10"/>
    <property type="match status" value="1"/>
</dbReference>
<dbReference type="Gene3D" id="1.10.10.60">
    <property type="entry name" value="Homeodomain-like"/>
    <property type="match status" value="1"/>
</dbReference>
<organism evidence="6 7">
    <name type="scientific">Striga asiatica</name>
    <name type="common">Asiatic witchweed</name>
    <name type="synonym">Buchnera asiatica</name>
    <dbReference type="NCBI Taxonomy" id="4170"/>
    <lineage>
        <taxon>Eukaryota</taxon>
        <taxon>Viridiplantae</taxon>
        <taxon>Streptophyta</taxon>
        <taxon>Embryophyta</taxon>
        <taxon>Tracheophyta</taxon>
        <taxon>Spermatophyta</taxon>
        <taxon>Magnoliopsida</taxon>
        <taxon>eudicotyledons</taxon>
        <taxon>Gunneridae</taxon>
        <taxon>Pentapetalae</taxon>
        <taxon>asterids</taxon>
        <taxon>lamiids</taxon>
        <taxon>Lamiales</taxon>
        <taxon>Orobanchaceae</taxon>
        <taxon>Buchnereae</taxon>
        <taxon>Striga</taxon>
    </lineage>
</organism>
<sequence>MGDEEAMIRVLLVDGSSTCLFISQALLRQCQYHVNTADGAITALRILRNNNSRIDLVISEVDLPDMDGFVLLKEVSLRMDIPVVLVSWDDSKERVLKRIMNGACDYLVKPVRVEELKNIWQHVRKKKNVDNNNNNNTIVNHVVGESHVEMKEASNNNNICFNENPNNDKRHNRGEVLSKQKKPRVVWSQELHRKFVVAVDQLGKYRMHLKRSNCEAAGPQQANNASLSSGVSSFNIAYNNNYDNQHMLKDGKRQCVVACPTSSMASHHHQENDNRRVWVQGMPMPITVYDPFASYTDWSISFSDDRLLYDLPSLGSIDNQSQHDLVLPVPATRDPNSHSTSYSLITTSLDMDKDKLPTSHSDNNVQLPEIQMNQQHLIMVLLPEPSSFQSWDEEAMIRVLLVDGSSTCLFILEALLRQCRYHVSTAEGAITALGILRDNNSRIDLVISEVDLPDMDGFVLLKEVSLRMDILVWCRGMIVKNGY</sequence>
<dbReference type="PROSITE" id="PS50110">
    <property type="entry name" value="RESPONSE_REGULATORY"/>
    <property type="match status" value="2"/>
</dbReference>
<dbReference type="GO" id="GO:0009736">
    <property type="term" value="P:cytokinin-activated signaling pathway"/>
    <property type="evidence" value="ECO:0007669"/>
    <property type="project" value="InterPro"/>
</dbReference>
<keyword evidence="2" id="KW-0805">Transcription regulation</keyword>
<evidence type="ECO:0000313" key="7">
    <source>
        <dbReference type="Proteomes" id="UP000325081"/>
    </source>
</evidence>
<evidence type="ECO:0000259" key="5">
    <source>
        <dbReference type="PROSITE" id="PS50110"/>
    </source>
</evidence>
<gene>
    <name evidence="6" type="ORF">STAS_29140</name>
</gene>